<keyword evidence="2" id="KW-1185">Reference proteome</keyword>
<protein>
    <recommendedName>
        <fullName evidence="3">Leucine-rich melanocyte differentiation-associated protein</fullName>
    </recommendedName>
</protein>
<dbReference type="EMBL" id="CAJHNH020000110">
    <property type="protein sequence ID" value="CAG5115355.1"/>
    <property type="molecule type" value="Genomic_DNA"/>
</dbReference>
<dbReference type="PROSITE" id="PS51450">
    <property type="entry name" value="LRR"/>
    <property type="match status" value="1"/>
</dbReference>
<dbReference type="OrthoDB" id="272149at2759"/>
<dbReference type="Gene3D" id="3.80.10.10">
    <property type="entry name" value="Ribonuclease Inhibitor"/>
    <property type="match status" value="1"/>
</dbReference>
<comment type="caution">
    <text evidence="1">The sequence shown here is derived from an EMBL/GenBank/DDBJ whole genome shotgun (WGS) entry which is preliminary data.</text>
</comment>
<dbReference type="PANTHER" id="PTHR46282">
    <property type="entry name" value="LEUCINE-RICH MELANOCYTE DIFFERENTIATION-ASSOCIATED PROTEIN"/>
    <property type="match status" value="1"/>
</dbReference>
<dbReference type="InterPro" id="IPR043313">
    <property type="entry name" value="LRMDA"/>
</dbReference>
<sequence>MNPSHTPEQNGVYSDRPTYTFEEGQLSFLGADVEVLPEELIQNYCNVTSQLDLSFNKLRSLRGLEHFQHLRELVLDNNELNDNILFPHLKDLHTLTLNKNKLTDLHGLLEQLVEKLPSLTYLSLLGNKACPNELSALDKDDEDYLRYRHYVLYKLPGLKFLDSSPVTAAEVAEAKRVGPYTLVVRPKDEDLQLIMEDTSAEEASRDQYTPLPASVGTEIVQPQGFWTKSKSKYVGRNSEGNRFITDGVL</sequence>
<evidence type="ECO:0000313" key="1">
    <source>
        <dbReference type="EMBL" id="CAG5115355.1"/>
    </source>
</evidence>
<accession>A0A8S3YIK8</accession>
<dbReference type="Proteomes" id="UP000678393">
    <property type="component" value="Unassembled WGS sequence"/>
</dbReference>
<evidence type="ECO:0000313" key="2">
    <source>
        <dbReference type="Proteomes" id="UP000678393"/>
    </source>
</evidence>
<dbReference type="Pfam" id="PF14580">
    <property type="entry name" value="LRR_9"/>
    <property type="match status" value="1"/>
</dbReference>
<gene>
    <name evidence="1" type="ORF">CUNI_LOCUS913</name>
</gene>
<reference evidence="1" key="1">
    <citation type="submission" date="2021-04" db="EMBL/GenBank/DDBJ databases">
        <authorList>
            <consortium name="Molecular Ecology Group"/>
        </authorList>
    </citation>
    <scope>NUCLEOTIDE SEQUENCE</scope>
</reference>
<dbReference type="PANTHER" id="PTHR46282:SF2">
    <property type="entry name" value="LEUCINE-RICH MELANOCYTE DIFFERENTIATION-ASSOCIATED PROTEIN"/>
    <property type="match status" value="1"/>
</dbReference>
<dbReference type="InterPro" id="IPR001611">
    <property type="entry name" value="Leu-rich_rpt"/>
</dbReference>
<organism evidence="1 2">
    <name type="scientific">Candidula unifasciata</name>
    <dbReference type="NCBI Taxonomy" id="100452"/>
    <lineage>
        <taxon>Eukaryota</taxon>
        <taxon>Metazoa</taxon>
        <taxon>Spiralia</taxon>
        <taxon>Lophotrochozoa</taxon>
        <taxon>Mollusca</taxon>
        <taxon>Gastropoda</taxon>
        <taxon>Heterobranchia</taxon>
        <taxon>Euthyneura</taxon>
        <taxon>Panpulmonata</taxon>
        <taxon>Eupulmonata</taxon>
        <taxon>Stylommatophora</taxon>
        <taxon>Helicina</taxon>
        <taxon>Helicoidea</taxon>
        <taxon>Geomitridae</taxon>
        <taxon>Candidula</taxon>
    </lineage>
</organism>
<dbReference type="FunFam" id="3.80.10.10:FF:000695">
    <property type="entry name" value="leucine-rich melanocyte differentiation-associated protein"/>
    <property type="match status" value="1"/>
</dbReference>
<proteinExistence type="predicted"/>
<dbReference type="AlphaFoldDB" id="A0A8S3YIK8"/>
<dbReference type="SUPFAM" id="SSF52058">
    <property type="entry name" value="L domain-like"/>
    <property type="match status" value="1"/>
</dbReference>
<evidence type="ECO:0008006" key="3">
    <source>
        <dbReference type="Google" id="ProtNLM"/>
    </source>
</evidence>
<dbReference type="InterPro" id="IPR032675">
    <property type="entry name" value="LRR_dom_sf"/>
</dbReference>
<name>A0A8S3YIK8_9EUPU</name>